<keyword evidence="2" id="KW-1185">Reference proteome</keyword>
<proteinExistence type="predicted"/>
<accession>A0ABQ9HJE8</accession>
<gene>
    <name evidence="1" type="ORF">PR048_016319</name>
</gene>
<evidence type="ECO:0000313" key="2">
    <source>
        <dbReference type="Proteomes" id="UP001159363"/>
    </source>
</evidence>
<reference evidence="1 2" key="1">
    <citation type="submission" date="2023-02" db="EMBL/GenBank/DDBJ databases">
        <title>LHISI_Scaffold_Assembly.</title>
        <authorList>
            <person name="Stuart O.P."/>
            <person name="Cleave R."/>
            <person name="Magrath M.J.L."/>
            <person name="Mikheyev A.S."/>
        </authorList>
    </citation>
    <scope>NUCLEOTIDE SEQUENCE [LARGE SCALE GENOMIC DNA]</scope>
    <source>
        <strain evidence="1">Daus_M_001</strain>
        <tissue evidence="1">Leg muscle</tissue>
    </source>
</reference>
<evidence type="ECO:0000313" key="1">
    <source>
        <dbReference type="EMBL" id="KAJ8884462.1"/>
    </source>
</evidence>
<organism evidence="1 2">
    <name type="scientific">Dryococelus australis</name>
    <dbReference type="NCBI Taxonomy" id="614101"/>
    <lineage>
        <taxon>Eukaryota</taxon>
        <taxon>Metazoa</taxon>
        <taxon>Ecdysozoa</taxon>
        <taxon>Arthropoda</taxon>
        <taxon>Hexapoda</taxon>
        <taxon>Insecta</taxon>
        <taxon>Pterygota</taxon>
        <taxon>Neoptera</taxon>
        <taxon>Polyneoptera</taxon>
        <taxon>Phasmatodea</taxon>
        <taxon>Verophasmatodea</taxon>
        <taxon>Anareolatae</taxon>
        <taxon>Phasmatidae</taxon>
        <taxon>Eurycanthinae</taxon>
        <taxon>Dryococelus</taxon>
    </lineage>
</organism>
<dbReference type="EMBL" id="JARBHB010000005">
    <property type="protein sequence ID" value="KAJ8884462.1"/>
    <property type="molecule type" value="Genomic_DNA"/>
</dbReference>
<name>A0ABQ9HJE8_9NEOP</name>
<protein>
    <submittedName>
        <fullName evidence="1">Uncharacterized protein</fullName>
    </submittedName>
</protein>
<sequence>MRAGGRWWGRGVGPLVPRGLCDPAAPPYTTPLRNHSALRKVVDGVFGKGGGGGVCCCVTCWTLNREISSQPFHQQQPPPCSFPLWGQPVHNIRLPPILIFYLNHHVGCLWTARRPRPAHARTHALDVSPALAVNNRLALRFRPGGGKPPYGNSYWLSLHGAILIRFIRGSQHRLPPLAELITRRHYAWGRSKWRREVEELQNPSTGLAFSSCPHEKGGGLRQRALLYGYWGRGGEGPSCHPYWAGPRPDGSSGPVLAAAPTIFLMESSLVLASVDDISHTRCVFFEGLLSTVRGWLAQGAHVATSSAPTPRTDCSRVAGAGGSCRHVLCPHSSHRLFAGGWRRGLISPRPLAPLLAPGGQKHDQIRARHATSRDRGVLAGVAVICHSSSVFFEGLLSTVRGWLAQGAHVATSSAPTPRTDCSRVAGAGGSCRHVLCPHSSHRLFAGGWRRGLMSPRPLPPLLAPGGQKHDQIRARHATQFSSYFNTFSRQFSAAPEDRSGESWNFFQEREDDKRKEEGNHLAARVIWVLAVCTPFPLPTRPHLLDPEVKKPTCTSFPLPATCQCTLPQAVYDRKMFPIISQDGVICLIAFTLEEASLPPPHTPPYTHHFQSWSGLNPRCQPHPYTPLHPLPECVVLGIKPPVCPRLKTCVIMSLLEHPNGLKCENVCVFSKTIHQEKYQQIATILSLVKGIHLIIDYFIYRKITHVYQNNLNANMIIVFQIDNINLQHIYNEHF</sequence>
<comment type="caution">
    <text evidence="1">The sequence shown here is derived from an EMBL/GenBank/DDBJ whole genome shotgun (WGS) entry which is preliminary data.</text>
</comment>
<dbReference type="Proteomes" id="UP001159363">
    <property type="component" value="Chromosome 4"/>
</dbReference>